<keyword evidence="1" id="KW-0175">Coiled coil</keyword>
<evidence type="ECO:0000313" key="4">
    <source>
        <dbReference type="Proteomes" id="UP001158576"/>
    </source>
</evidence>
<dbReference type="EMBL" id="OU015570">
    <property type="protein sequence ID" value="CAG5101502.1"/>
    <property type="molecule type" value="Genomic_DNA"/>
</dbReference>
<reference evidence="3 4" key="1">
    <citation type="submission" date="2021-04" db="EMBL/GenBank/DDBJ databases">
        <authorList>
            <person name="Bliznina A."/>
        </authorList>
    </citation>
    <scope>NUCLEOTIDE SEQUENCE [LARGE SCALE GENOMIC DNA]</scope>
</reference>
<proteinExistence type="predicted"/>
<feature type="coiled-coil region" evidence="1">
    <location>
        <begin position="19"/>
        <end position="121"/>
    </location>
</feature>
<gene>
    <name evidence="3" type="ORF">OKIOD_LOCUS8710</name>
</gene>
<dbReference type="Proteomes" id="UP001158576">
    <property type="component" value="Chromosome YSR"/>
</dbReference>
<evidence type="ECO:0000256" key="2">
    <source>
        <dbReference type="SAM" id="MobiDB-lite"/>
    </source>
</evidence>
<sequence>MTEAAQQIQAQFAMLQAGKSSLEQKITAEEQRHLQEKDQLVKSLENYSKEAQDAQTNAQTPFGEKQREYEMKISKTMKQLDVVQNQNEKLETSKVEVEKLLAENQEELEKTGVQAKKLQSDSVETTEILQQQLNQATRELTKEFKDKQNSWAEERKRLENAVQEMTEKSADPENQLGKQNNEYNQQLQMYQDREAELTNALAQHQVELEKSQKQTMDLAESLRLLQVDINTKAADWGEEKRQVKLSIQNANKDFDERASEARRQQEGWESAKLNIENQIGQLTAQVEELTKSITELDEMTPDERERFQSTLLNNTKVAEENIGNASDSKQNPRRKSNAKNRPGAE</sequence>
<protein>
    <submittedName>
        <fullName evidence="3">Oidioi.mRNA.OKI2018_I69.YSR.g17152.t1.cds</fullName>
    </submittedName>
</protein>
<keyword evidence="4" id="KW-1185">Reference proteome</keyword>
<accession>A0ABN7SNF7</accession>
<feature type="region of interest" description="Disordered" evidence="2">
    <location>
        <begin position="162"/>
        <end position="182"/>
    </location>
</feature>
<organism evidence="3 4">
    <name type="scientific">Oikopleura dioica</name>
    <name type="common">Tunicate</name>
    <dbReference type="NCBI Taxonomy" id="34765"/>
    <lineage>
        <taxon>Eukaryota</taxon>
        <taxon>Metazoa</taxon>
        <taxon>Chordata</taxon>
        <taxon>Tunicata</taxon>
        <taxon>Appendicularia</taxon>
        <taxon>Copelata</taxon>
        <taxon>Oikopleuridae</taxon>
        <taxon>Oikopleura</taxon>
    </lineage>
</organism>
<feature type="region of interest" description="Disordered" evidence="2">
    <location>
        <begin position="296"/>
        <end position="345"/>
    </location>
</feature>
<evidence type="ECO:0000256" key="1">
    <source>
        <dbReference type="SAM" id="Coils"/>
    </source>
</evidence>
<name>A0ABN7SNF7_OIKDI</name>
<feature type="compositionally biased region" description="Basic and acidic residues" evidence="2">
    <location>
        <begin position="162"/>
        <end position="171"/>
    </location>
</feature>
<evidence type="ECO:0000313" key="3">
    <source>
        <dbReference type="EMBL" id="CAG5101502.1"/>
    </source>
</evidence>